<organism evidence="4 5">
    <name type="scientific">Nitrogeniibacter mangrovi</name>
    <dbReference type="NCBI Taxonomy" id="2016596"/>
    <lineage>
        <taxon>Bacteria</taxon>
        <taxon>Pseudomonadati</taxon>
        <taxon>Pseudomonadota</taxon>
        <taxon>Betaproteobacteria</taxon>
        <taxon>Rhodocyclales</taxon>
        <taxon>Zoogloeaceae</taxon>
        <taxon>Nitrogeniibacter</taxon>
    </lineage>
</organism>
<dbReference type="SUPFAM" id="SSF54631">
    <property type="entry name" value="CBS-domain pair"/>
    <property type="match status" value="1"/>
</dbReference>
<keyword evidence="5" id="KW-1185">Reference proteome</keyword>
<dbReference type="PROSITE" id="PS51371">
    <property type="entry name" value="CBS"/>
    <property type="match status" value="2"/>
</dbReference>
<dbReference type="InterPro" id="IPR046342">
    <property type="entry name" value="CBS_dom_sf"/>
</dbReference>
<dbReference type="Proteomes" id="UP000501991">
    <property type="component" value="Chromosome"/>
</dbReference>
<accession>A0A6C1B6G8</accession>
<dbReference type="InterPro" id="IPR051257">
    <property type="entry name" value="Diverse_CBS-Domain"/>
</dbReference>
<evidence type="ECO:0000259" key="3">
    <source>
        <dbReference type="PROSITE" id="PS51371"/>
    </source>
</evidence>
<name>A0A6C1B6G8_9RHOO</name>
<dbReference type="EMBL" id="CP048836">
    <property type="protein sequence ID" value="QID17880.1"/>
    <property type="molecule type" value="Genomic_DNA"/>
</dbReference>
<evidence type="ECO:0000313" key="4">
    <source>
        <dbReference type="EMBL" id="QID17880.1"/>
    </source>
</evidence>
<proteinExistence type="predicted"/>
<sequence length="143" mass="15340">MPARLIRDVIAGKQIVTGLPELTVVEAAARMNAAKVGAIMVVDKDELLGIFTERDGLTRVLASNLAADAVCLAQVMTPDPVTITPDRPLGHALHMMHEGGYRHVPVVDNGRVVGMVSARDALGLELVDFESELARRDDIHVAL</sequence>
<dbReference type="SMART" id="SM00116">
    <property type="entry name" value="CBS"/>
    <property type="match status" value="2"/>
</dbReference>
<evidence type="ECO:0000313" key="5">
    <source>
        <dbReference type="Proteomes" id="UP000501991"/>
    </source>
</evidence>
<feature type="domain" description="CBS" evidence="3">
    <location>
        <begin position="11"/>
        <end position="67"/>
    </location>
</feature>
<dbReference type="Pfam" id="PF00571">
    <property type="entry name" value="CBS"/>
    <property type="match status" value="2"/>
</dbReference>
<gene>
    <name evidence="4" type="ORF">G3580_09650</name>
</gene>
<dbReference type="RefSeq" id="WP_173765042.1">
    <property type="nucleotide sequence ID" value="NZ_CP048836.1"/>
</dbReference>
<dbReference type="Gene3D" id="3.10.580.10">
    <property type="entry name" value="CBS-domain"/>
    <property type="match status" value="1"/>
</dbReference>
<evidence type="ECO:0000256" key="2">
    <source>
        <dbReference type="PROSITE-ProRule" id="PRU00703"/>
    </source>
</evidence>
<dbReference type="PANTHER" id="PTHR43080">
    <property type="entry name" value="CBS DOMAIN-CONTAINING PROTEIN CBSX3, MITOCHONDRIAL"/>
    <property type="match status" value="1"/>
</dbReference>
<dbReference type="PANTHER" id="PTHR43080:SF2">
    <property type="entry name" value="CBS DOMAIN-CONTAINING PROTEIN"/>
    <property type="match status" value="1"/>
</dbReference>
<protein>
    <submittedName>
        <fullName evidence="4">CBS domain-containing protein</fullName>
    </submittedName>
</protein>
<dbReference type="InterPro" id="IPR000644">
    <property type="entry name" value="CBS_dom"/>
</dbReference>
<evidence type="ECO:0000256" key="1">
    <source>
        <dbReference type="ARBA" id="ARBA00023122"/>
    </source>
</evidence>
<dbReference type="KEGG" id="azq:G3580_09650"/>
<dbReference type="AlphaFoldDB" id="A0A6C1B6G8"/>
<reference evidence="4 5" key="1">
    <citation type="submission" date="2020-02" db="EMBL/GenBank/DDBJ databases">
        <title>Nitrogenibacter mangrovi gen. nov., sp. nov. isolated from mangrove sediment, a denitrifying betaproteobacterium.</title>
        <authorList>
            <person name="Liao H."/>
            <person name="Tian Y."/>
        </authorList>
    </citation>
    <scope>NUCLEOTIDE SEQUENCE [LARGE SCALE GENOMIC DNA]</scope>
    <source>
        <strain evidence="4 5">M9-3-2</strain>
    </source>
</reference>
<feature type="domain" description="CBS" evidence="3">
    <location>
        <begin position="76"/>
        <end position="133"/>
    </location>
</feature>
<keyword evidence="1 2" id="KW-0129">CBS domain</keyword>